<dbReference type="GO" id="GO:0003723">
    <property type="term" value="F:RNA binding"/>
    <property type="evidence" value="ECO:0007669"/>
    <property type="project" value="UniProtKB-UniRule"/>
</dbReference>
<comment type="subcellular location">
    <subcellularLocation>
        <location evidence="1">Mitochondrion</location>
    </subcellularLocation>
</comment>
<evidence type="ECO:0000259" key="9">
    <source>
        <dbReference type="SMART" id="SM00650"/>
    </source>
</evidence>
<dbReference type="Pfam" id="PF00398">
    <property type="entry name" value="RrnaAD"/>
    <property type="match status" value="1"/>
</dbReference>
<evidence type="ECO:0000256" key="6">
    <source>
        <dbReference type="ARBA" id="ARBA00024915"/>
    </source>
</evidence>
<dbReference type="PROSITE" id="PS01131">
    <property type="entry name" value="RRNA_A_DIMETH"/>
    <property type="match status" value="1"/>
</dbReference>
<dbReference type="PANTHER" id="PTHR11727">
    <property type="entry name" value="DIMETHYLADENOSINE TRANSFERASE"/>
    <property type="match status" value="1"/>
</dbReference>
<keyword evidence="11" id="KW-1185">Reference proteome</keyword>
<dbReference type="PANTHER" id="PTHR11727:SF17">
    <property type="entry name" value="DIMETHYLADENOSINE TRANSFERASE 1, MITOCHONDRIAL"/>
    <property type="match status" value="1"/>
</dbReference>
<comment type="caution">
    <text evidence="10">The sequence shown here is derived from an EMBL/GenBank/DDBJ whole genome shotgun (WGS) entry which is preliminary data.</text>
</comment>
<dbReference type="EMBL" id="CAJVQA010000798">
    <property type="protein sequence ID" value="CAG8491082.1"/>
    <property type="molecule type" value="Genomic_DNA"/>
</dbReference>
<dbReference type="GO" id="GO:0034246">
    <property type="term" value="F:mitochondrial transcription factor activity"/>
    <property type="evidence" value="ECO:0007669"/>
    <property type="project" value="TreeGrafter"/>
</dbReference>
<dbReference type="OrthoDB" id="16079at2759"/>
<feature type="binding site" evidence="7">
    <location>
        <position position="29"/>
    </location>
    <ligand>
        <name>S-adenosyl-L-methionine</name>
        <dbReference type="ChEBI" id="CHEBI:59789"/>
    </ligand>
</feature>
<dbReference type="Gene3D" id="1.10.8.100">
    <property type="entry name" value="Ribosomal RNA adenine dimethylase-like, domain 2"/>
    <property type="match status" value="1"/>
</dbReference>
<feature type="binding site" evidence="7">
    <location>
        <position position="79"/>
    </location>
    <ligand>
        <name>S-adenosyl-L-methionine</name>
        <dbReference type="ChEBI" id="CHEBI:59789"/>
    </ligand>
</feature>
<keyword evidence="3 7" id="KW-0808">Transferase</keyword>
<feature type="binding site" evidence="7">
    <location>
        <position position="105"/>
    </location>
    <ligand>
        <name>S-adenosyl-L-methionine</name>
        <dbReference type="ChEBI" id="CHEBI:59789"/>
    </ligand>
</feature>
<dbReference type="InterPro" id="IPR020598">
    <property type="entry name" value="rRNA_Ade_methylase_Trfase_N"/>
</dbReference>
<dbReference type="SUPFAM" id="SSF53335">
    <property type="entry name" value="S-adenosyl-L-methionine-dependent methyltransferases"/>
    <property type="match status" value="1"/>
</dbReference>
<evidence type="ECO:0000313" key="10">
    <source>
        <dbReference type="EMBL" id="CAG8491082.1"/>
    </source>
</evidence>
<dbReference type="GO" id="GO:0006391">
    <property type="term" value="P:transcription initiation at mitochondrial promoter"/>
    <property type="evidence" value="ECO:0007669"/>
    <property type="project" value="TreeGrafter"/>
</dbReference>
<comment type="function">
    <text evidence="6">Mitochondrial transcription factor that confers selective promoter recognition on the core subunit of the yeast mitochondrial RNA polymerase. Interacts with DNA in a non-specific manner.</text>
</comment>
<dbReference type="GO" id="GO:0005759">
    <property type="term" value="C:mitochondrial matrix"/>
    <property type="evidence" value="ECO:0007669"/>
    <property type="project" value="TreeGrafter"/>
</dbReference>
<sequence length="298" mass="33668">MNKNLPRLLSVRDLVKMYNLTAQSQLSQNFILDKNITDKIVKSAMIDSNNLLVVEVGPGPGLLTRSILETGVPNMIVIEKDARFLPALTQLSEASNNTLKIIQDDILEIDHEKILTTAQINKVSQENRLHVIGNLPFNISTPLLVQWMKMLSKRSGIFQTSDITMSLMFQKEVGDRIVADTFSPARSRLSVLVQSLCKAKKVDAVLVQLIALKEPILNVPIDQYEMVVRYFFGQRRKTIQSLLKTLTKKLMSDEVDCLMKGLEQLDLNLSLRPEKLTCEQFCHITKIFCDNSISIPVN</sequence>
<evidence type="ECO:0000313" key="11">
    <source>
        <dbReference type="Proteomes" id="UP000789759"/>
    </source>
</evidence>
<comment type="similarity">
    <text evidence="7 8">Belongs to the class I-like SAM-binding methyltransferase superfamily. rRNA adenine N(6)-methyltransferase family.</text>
</comment>
<protein>
    <recommendedName>
        <fullName evidence="8">rRNA adenine N(6)-methyltransferase</fullName>
        <ecNumber evidence="8">2.1.1.-</ecNumber>
    </recommendedName>
</protein>
<dbReference type="GO" id="GO:0000179">
    <property type="term" value="F:rRNA (adenine-N6,N6-)-dimethyltransferase activity"/>
    <property type="evidence" value="ECO:0007669"/>
    <property type="project" value="UniProtKB-UniRule"/>
</dbReference>
<keyword evidence="8" id="KW-0698">rRNA processing</keyword>
<dbReference type="InterPro" id="IPR029063">
    <property type="entry name" value="SAM-dependent_MTases_sf"/>
</dbReference>
<feature type="binding site" evidence="7">
    <location>
        <position position="31"/>
    </location>
    <ligand>
        <name>S-adenosyl-L-methionine</name>
        <dbReference type="ChEBI" id="CHEBI:59789"/>
    </ligand>
</feature>
<dbReference type="Gene3D" id="3.40.50.150">
    <property type="entry name" value="Vaccinia Virus protein VP39"/>
    <property type="match status" value="1"/>
</dbReference>
<evidence type="ECO:0000256" key="5">
    <source>
        <dbReference type="ARBA" id="ARBA00022884"/>
    </source>
</evidence>
<evidence type="ECO:0000256" key="4">
    <source>
        <dbReference type="ARBA" id="ARBA00022691"/>
    </source>
</evidence>
<dbReference type="Proteomes" id="UP000789759">
    <property type="component" value="Unassembled WGS sequence"/>
</dbReference>
<evidence type="ECO:0000256" key="2">
    <source>
        <dbReference type="ARBA" id="ARBA00022603"/>
    </source>
</evidence>
<evidence type="ECO:0000256" key="8">
    <source>
        <dbReference type="RuleBase" id="RU362106"/>
    </source>
</evidence>
<gene>
    <name evidence="10" type="ORF">CPELLU_LOCUS1984</name>
</gene>
<feature type="binding site" evidence="7">
    <location>
        <position position="134"/>
    </location>
    <ligand>
        <name>S-adenosyl-L-methionine</name>
        <dbReference type="ChEBI" id="CHEBI:59789"/>
    </ligand>
</feature>
<evidence type="ECO:0000256" key="3">
    <source>
        <dbReference type="ARBA" id="ARBA00022679"/>
    </source>
</evidence>
<organism evidence="10 11">
    <name type="scientific">Cetraspora pellucida</name>
    <dbReference type="NCBI Taxonomy" id="1433469"/>
    <lineage>
        <taxon>Eukaryota</taxon>
        <taxon>Fungi</taxon>
        <taxon>Fungi incertae sedis</taxon>
        <taxon>Mucoromycota</taxon>
        <taxon>Glomeromycotina</taxon>
        <taxon>Glomeromycetes</taxon>
        <taxon>Diversisporales</taxon>
        <taxon>Gigasporaceae</taxon>
        <taxon>Cetraspora</taxon>
    </lineage>
</organism>
<reference evidence="10" key="1">
    <citation type="submission" date="2021-06" db="EMBL/GenBank/DDBJ databases">
        <authorList>
            <person name="Kallberg Y."/>
            <person name="Tangrot J."/>
            <person name="Rosling A."/>
        </authorList>
    </citation>
    <scope>NUCLEOTIDE SEQUENCE</scope>
    <source>
        <strain evidence="10">FL966</strain>
    </source>
</reference>
<dbReference type="InterPro" id="IPR020596">
    <property type="entry name" value="rRNA_Ade_Mease_Trfase_CS"/>
</dbReference>
<keyword evidence="4 7" id="KW-0949">S-adenosyl-L-methionine</keyword>
<dbReference type="AlphaFoldDB" id="A0A9N8ZD84"/>
<evidence type="ECO:0000256" key="1">
    <source>
        <dbReference type="ARBA" id="ARBA00004173"/>
    </source>
</evidence>
<feature type="domain" description="Ribosomal RNA adenine methylase transferase N-terminal" evidence="9">
    <location>
        <begin position="36"/>
        <end position="213"/>
    </location>
</feature>
<dbReference type="InterPro" id="IPR001737">
    <property type="entry name" value="KsgA/Erm"/>
</dbReference>
<proteinExistence type="inferred from homology"/>
<feature type="binding site" evidence="7">
    <location>
        <position position="57"/>
    </location>
    <ligand>
        <name>S-adenosyl-L-methionine</name>
        <dbReference type="ChEBI" id="CHEBI:59789"/>
    </ligand>
</feature>
<accession>A0A9N8ZD84</accession>
<keyword evidence="5 7" id="KW-0694">RNA-binding</keyword>
<keyword evidence="2 7" id="KW-0489">Methyltransferase</keyword>
<name>A0A9N8ZD84_9GLOM</name>
<dbReference type="SMART" id="SM00650">
    <property type="entry name" value="rADc"/>
    <property type="match status" value="1"/>
</dbReference>
<dbReference type="PROSITE" id="PS51689">
    <property type="entry name" value="SAM_RNA_A_N6_MT"/>
    <property type="match status" value="1"/>
</dbReference>
<evidence type="ECO:0000256" key="7">
    <source>
        <dbReference type="PROSITE-ProRule" id="PRU01026"/>
    </source>
</evidence>
<dbReference type="InterPro" id="IPR023165">
    <property type="entry name" value="rRNA_Ade_diMease-like_C"/>
</dbReference>
<dbReference type="EC" id="2.1.1.-" evidence="8"/>